<dbReference type="AlphaFoldDB" id="A0A516SA40"/>
<dbReference type="Proteomes" id="UP000317550">
    <property type="component" value="Chromosome"/>
</dbReference>
<dbReference type="OrthoDB" id="8613175at2"/>
<evidence type="ECO:0000313" key="1">
    <source>
        <dbReference type="EMBL" id="QDQ24918.1"/>
    </source>
</evidence>
<proteinExistence type="predicted"/>
<dbReference type="RefSeq" id="WP_143855843.1">
    <property type="nucleotide sequence ID" value="NZ_CP041730.1"/>
</dbReference>
<protein>
    <submittedName>
        <fullName evidence="1">Uncharacterized protein</fullName>
    </submittedName>
</protein>
<keyword evidence="2" id="KW-1185">Reference proteome</keyword>
<gene>
    <name evidence="1" type="ORF">FNU76_00355</name>
</gene>
<organism evidence="1 2">
    <name type="scientific">Chitinimonas arctica</name>
    <dbReference type="NCBI Taxonomy" id="2594795"/>
    <lineage>
        <taxon>Bacteria</taxon>
        <taxon>Pseudomonadati</taxon>
        <taxon>Pseudomonadota</taxon>
        <taxon>Betaproteobacteria</taxon>
        <taxon>Neisseriales</taxon>
        <taxon>Chitinibacteraceae</taxon>
        <taxon>Chitinimonas</taxon>
    </lineage>
</organism>
<dbReference type="EMBL" id="CP041730">
    <property type="protein sequence ID" value="QDQ24918.1"/>
    <property type="molecule type" value="Genomic_DNA"/>
</dbReference>
<name>A0A516SA40_9NEIS</name>
<reference evidence="2" key="1">
    <citation type="submission" date="2019-07" db="EMBL/GenBank/DDBJ databases">
        <title>Chitinimonas sp. nov., isolated from Ny-Alesund, arctica soil.</title>
        <authorList>
            <person name="Xu Q."/>
            <person name="Peng F."/>
        </authorList>
    </citation>
    <scope>NUCLEOTIDE SEQUENCE [LARGE SCALE GENOMIC DNA]</scope>
    <source>
        <strain evidence="2">R3-44</strain>
    </source>
</reference>
<dbReference type="KEGG" id="cari:FNU76_00355"/>
<sequence>MDNRDELTKSLFNSDVKVVYSGSDVFEGLYFDAPIVAQVTGAMDGSVIDVRVTATSTAFSICHPFLARKAQCLIRSEKGRIWMENRDLCLNVENQKHGLGARIFARQVLGAKALNIKRIVMPAAGSIQTPSHMESELAWLKFGFIANLPFDIRADLGVKGHPFSHVKTLQDLIAVPGGTQWWIENGHPFRMEFDTSDNSFSWSVLMAYLNRKNIAL</sequence>
<accession>A0A516SA40</accession>
<evidence type="ECO:0000313" key="2">
    <source>
        <dbReference type="Proteomes" id="UP000317550"/>
    </source>
</evidence>